<dbReference type="STRING" id="365044.Pnap_0010"/>
<proteinExistence type="predicted"/>
<dbReference type="AlphaFoldDB" id="A1VI58"/>
<name>A1VI58_POLNA</name>
<protein>
    <submittedName>
        <fullName evidence="1">Uncharacterized protein</fullName>
    </submittedName>
</protein>
<evidence type="ECO:0000313" key="2">
    <source>
        <dbReference type="Proteomes" id="UP000000644"/>
    </source>
</evidence>
<sequence length="79" mass="9162">MHEDCAHLETLRTKRDIIPELDELPDPWILFVRLRQPFTAGLHKWGALWVYTRRGTGYWGSPKRFGAPSEITCLRLVAA</sequence>
<dbReference type="KEGG" id="pna:Pnap_0010"/>
<keyword evidence="2" id="KW-1185">Reference proteome</keyword>
<evidence type="ECO:0000313" key="1">
    <source>
        <dbReference type="EMBL" id="ABM35336.1"/>
    </source>
</evidence>
<gene>
    <name evidence="1" type="ordered locus">Pnap_0010</name>
</gene>
<dbReference type="EMBL" id="CP000529">
    <property type="protein sequence ID" value="ABM35336.1"/>
    <property type="molecule type" value="Genomic_DNA"/>
</dbReference>
<dbReference type="eggNOG" id="COG1408">
    <property type="taxonomic scope" value="Bacteria"/>
</dbReference>
<reference evidence="2" key="1">
    <citation type="journal article" date="2009" name="Environ. Microbiol.">
        <title>The genome of Polaromonas naphthalenivorans strain CJ2, isolated from coal tar-contaminated sediment, reveals physiological and metabolic versatility and evolution through extensive horizontal gene transfer.</title>
        <authorList>
            <person name="Yagi J.M."/>
            <person name="Sims D."/>
            <person name="Brettin T."/>
            <person name="Bruce D."/>
            <person name="Madsen E.L."/>
        </authorList>
    </citation>
    <scope>NUCLEOTIDE SEQUENCE [LARGE SCALE GENOMIC DNA]</scope>
    <source>
        <strain evidence="2">CJ2</strain>
    </source>
</reference>
<accession>A1VI58</accession>
<dbReference type="Proteomes" id="UP000000644">
    <property type="component" value="Chromosome"/>
</dbReference>
<dbReference type="HOGENOM" id="CLU_2603025_0_0_4"/>
<organism evidence="1 2">
    <name type="scientific">Polaromonas naphthalenivorans (strain CJ2)</name>
    <dbReference type="NCBI Taxonomy" id="365044"/>
    <lineage>
        <taxon>Bacteria</taxon>
        <taxon>Pseudomonadati</taxon>
        <taxon>Pseudomonadota</taxon>
        <taxon>Betaproteobacteria</taxon>
        <taxon>Burkholderiales</taxon>
        <taxon>Comamonadaceae</taxon>
        <taxon>Polaromonas</taxon>
    </lineage>
</organism>